<dbReference type="PANTHER" id="PTHR23155:SF1062">
    <property type="entry name" value="OS11G0579400 PROTEIN"/>
    <property type="match status" value="1"/>
</dbReference>
<accession>A0A453DFQ0</accession>
<dbReference type="Gene3D" id="1.10.10.10">
    <property type="entry name" value="Winged helix-like DNA-binding domain superfamily/Winged helix DNA-binding domain"/>
    <property type="match status" value="1"/>
</dbReference>
<dbReference type="Pfam" id="PF23559">
    <property type="entry name" value="WHD_DRP"/>
    <property type="match status" value="1"/>
</dbReference>
<dbReference type="Gene3D" id="1.20.5.4130">
    <property type="match status" value="1"/>
</dbReference>
<dbReference type="SUPFAM" id="SSF52540">
    <property type="entry name" value="P-loop containing nucleoside triphosphate hydrolases"/>
    <property type="match status" value="1"/>
</dbReference>
<evidence type="ECO:0000259" key="9">
    <source>
        <dbReference type="Pfam" id="PF23559"/>
    </source>
</evidence>
<feature type="domain" description="Disease resistance N-terminal" evidence="8">
    <location>
        <begin position="18"/>
        <end position="97"/>
    </location>
</feature>
<dbReference type="STRING" id="200361.A0A453DFQ0"/>
<dbReference type="Gene3D" id="3.80.10.10">
    <property type="entry name" value="Ribonuclease Inhibitor"/>
    <property type="match status" value="1"/>
</dbReference>
<evidence type="ECO:0000259" key="8">
    <source>
        <dbReference type="Pfam" id="PF18052"/>
    </source>
</evidence>
<feature type="domain" description="Disease resistance R13L4/SHOC-2-like LRR" evidence="10">
    <location>
        <begin position="715"/>
        <end position="1053"/>
    </location>
</feature>
<keyword evidence="4" id="KW-0547">Nucleotide-binding</keyword>
<dbReference type="Pfam" id="PF23598">
    <property type="entry name" value="LRR_14"/>
    <property type="match status" value="1"/>
</dbReference>
<dbReference type="InterPro" id="IPR041118">
    <property type="entry name" value="Rx_N"/>
</dbReference>
<dbReference type="InterPro" id="IPR055414">
    <property type="entry name" value="LRR_R13L4/SHOC2-like"/>
</dbReference>
<evidence type="ECO:0000313" key="11">
    <source>
        <dbReference type="EnsemblPlants" id="AET2Gv21222400.3"/>
    </source>
</evidence>
<dbReference type="Gene3D" id="3.40.50.300">
    <property type="entry name" value="P-loop containing nucleotide triphosphate hydrolases"/>
    <property type="match status" value="1"/>
</dbReference>
<keyword evidence="3" id="KW-0677">Repeat</keyword>
<dbReference type="PANTHER" id="PTHR23155">
    <property type="entry name" value="DISEASE RESISTANCE PROTEIN RP"/>
    <property type="match status" value="1"/>
</dbReference>
<dbReference type="Proteomes" id="UP000015105">
    <property type="component" value="Chromosome 2D"/>
</dbReference>
<dbReference type="InterPro" id="IPR036388">
    <property type="entry name" value="WH-like_DNA-bd_sf"/>
</dbReference>
<keyword evidence="5" id="KW-0611">Plant defense</keyword>
<proteinExistence type="inferred from homology"/>
<reference evidence="11" key="3">
    <citation type="journal article" date="2017" name="Nature">
        <title>Genome sequence of the progenitor of the wheat D genome Aegilops tauschii.</title>
        <authorList>
            <person name="Luo M.C."/>
            <person name="Gu Y.Q."/>
            <person name="Puiu D."/>
            <person name="Wang H."/>
            <person name="Twardziok S.O."/>
            <person name="Deal K.R."/>
            <person name="Huo N."/>
            <person name="Zhu T."/>
            <person name="Wang L."/>
            <person name="Wang Y."/>
            <person name="McGuire P.E."/>
            <person name="Liu S."/>
            <person name="Long H."/>
            <person name="Ramasamy R.K."/>
            <person name="Rodriguez J.C."/>
            <person name="Van S.L."/>
            <person name="Yuan L."/>
            <person name="Wang Z."/>
            <person name="Xia Z."/>
            <person name="Xiao L."/>
            <person name="Anderson O.D."/>
            <person name="Ouyang S."/>
            <person name="Liang Y."/>
            <person name="Zimin A.V."/>
            <person name="Pertea G."/>
            <person name="Qi P."/>
            <person name="Bennetzen J.L."/>
            <person name="Dai X."/>
            <person name="Dawson M.W."/>
            <person name="Muller H.G."/>
            <person name="Kugler K."/>
            <person name="Rivarola-Duarte L."/>
            <person name="Spannagl M."/>
            <person name="Mayer K.F.X."/>
            <person name="Lu F.H."/>
            <person name="Bevan M.W."/>
            <person name="Leroy P."/>
            <person name="Li P."/>
            <person name="You F.M."/>
            <person name="Sun Q."/>
            <person name="Liu Z."/>
            <person name="Lyons E."/>
            <person name="Wicker T."/>
            <person name="Salzberg S.L."/>
            <person name="Devos K.M."/>
            <person name="Dvorak J."/>
        </authorList>
    </citation>
    <scope>NUCLEOTIDE SEQUENCE [LARGE SCALE GENOMIC DNA]</scope>
    <source>
        <strain evidence="11">cv. AL8/78</strain>
    </source>
</reference>
<dbReference type="InterPro" id="IPR044974">
    <property type="entry name" value="Disease_R_plants"/>
</dbReference>
<keyword evidence="6" id="KW-0175">Coiled coil</keyword>
<sequence length="1068" mass="121156">TEQREAMADLAIGSAHGAVDSLLGRLTRLIEDEARLLSSVHSNVQYIKDEMESVYGFLLNFVDGDCTDLQMEVWTKQVREVARECQNCVDIYVHRQGPAAGIFKIDFNRKMMRMLHPSGLETPFGLLPTQHQLATKIKELKARAQEVSERRVRYGIRDPTPRARENQLQEVGGEDTNGKEDPRSLHLLGEEDECPAEIFEGDMKMLVSWLIEQETQTDMLVAKQWTGPEDEMPSQEIPVEEWTDSKPDSVSVAGTSWQGRNKRRLGLATVASKRWMLRSMSRRKILGLKEQPAQLEDKMRQQDFQLGCITGSRDKMPRQDFQLGCITGSRDKMPRKDFQLGFITGSRDKKLGPKVISIVQSGDANLNYAREVYEDSQIKDFFDFRCWVTVGETHVKWVFDDIFKSMASHKTGLGGWQQTKYLVVLDDVRDESLCRQIISRFPCTAAGGHSAVLVITHSSALARSCSPNIFPPLEPLAKFFFGKAGCLVENNPKNDTLKQVIWSILSKCAPDLLCLKAFLHVLYVNPMRNREELQSLCNDLTSDSPGNIRHILMFWYNNLPLHYKNCLIYLSIFPQNDGNIRRTSLVRRWAAENQITGRNGSAAQDEAERCFNVLLAKRFLLPRGIGAAGKVKSCRLNGLISKFIGDIAREEKFVDADLQPDFGRRISIHNRSQLQQVLGTLQASPRPSSCWNIRKHSTDTEDGQTLDDLTKFLERLPSFAGLGLLRVLDLEGFDGLKDYHVDNICEIFQLRYLNLRRTKITKLPKKIEYLQQLETLDIRETAVRSFAKKAVVLPMLKHMLAGYAQDPNEDIESFSTVCMPSEIDKATNLQILCHVDVSGKEDQLVEIGKLLELRKLGVVFRSNRNNFKHLLQAIERLNKSLLSLSLRVETTDGPEITDINAAEPTAFSPPKHLQSLNLCGIRGGLPSWIRVLNKLAKLTLRDTHLGEEDMVPLGELSGLRCLRLRHKSYVQTKLTLQKGTFKNLEFILIEGSDITDISFHENPKIEKLVWKFREMKSIHGINRLPRLNRVELIGNCNLTAIKKALSTHPNQPVVTHTGQEIHGAEEDE</sequence>
<keyword evidence="2" id="KW-0433">Leucine-rich repeat</keyword>
<dbReference type="EnsemblPlants" id="AET2Gv21222400.3">
    <property type="protein sequence ID" value="AET2Gv21222400.3"/>
    <property type="gene ID" value="AET2Gv21222400"/>
</dbReference>
<dbReference type="SUPFAM" id="SSF52058">
    <property type="entry name" value="L domain-like"/>
    <property type="match status" value="1"/>
</dbReference>
<evidence type="ECO:0000313" key="12">
    <source>
        <dbReference type="Proteomes" id="UP000015105"/>
    </source>
</evidence>
<dbReference type="CDD" id="cd14798">
    <property type="entry name" value="RX-CC_like"/>
    <property type="match status" value="1"/>
</dbReference>
<reference evidence="11" key="5">
    <citation type="journal article" date="2021" name="G3 (Bethesda)">
        <title>Aegilops tauschii genome assembly Aet v5.0 features greater sequence contiguity and improved annotation.</title>
        <authorList>
            <person name="Wang L."/>
            <person name="Zhu T."/>
            <person name="Rodriguez J.C."/>
            <person name="Deal K.R."/>
            <person name="Dubcovsky J."/>
            <person name="McGuire P.E."/>
            <person name="Lux T."/>
            <person name="Spannagl M."/>
            <person name="Mayer K.F.X."/>
            <person name="Baldrich P."/>
            <person name="Meyers B.C."/>
            <person name="Huo N."/>
            <person name="Gu Y.Q."/>
            <person name="Zhou H."/>
            <person name="Devos K.M."/>
            <person name="Bennetzen J.L."/>
            <person name="Unver T."/>
            <person name="Budak H."/>
            <person name="Gulick P.J."/>
            <person name="Galiba G."/>
            <person name="Kalapos B."/>
            <person name="Nelson D.R."/>
            <person name="Li P."/>
            <person name="You F.M."/>
            <person name="Luo M.C."/>
            <person name="Dvorak J."/>
        </authorList>
    </citation>
    <scope>NUCLEOTIDE SEQUENCE [LARGE SCALE GENOMIC DNA]</scope>
    <source>
        <strain evidence="11">cv. AL8/78</strain>
    </source>
</reference>
<dbReference type="InterPro" id="IPR027417">
    <property type="entry name" value="P-loop_NTPase"/>
</dbReference>
<keyword evidence="12" id="KW-1185">Reference proteome</keyword>
<evidence type="ECO:0000256" key="6">
    <source>
        <dbReference type="ARBA" id="ARBA00023054"/>
    </source>
</evidence>
<comment type="similarity">
    <text evidence="1">Belongs to the disease resistance NB-LRR family.</text>
</comment>
<dbReference type="Gramene" id="AET2Gv21222400.3">
    <property type="protein sequence ID" value="AET2Gv21222400.3"/>
    <property type="gene ID" value="AET2Gv21222400"/>
</dbReference>
<dbReference type="Pfam" id="PF18052">
    <property type="entry name" value="Rx_N"/>
    <property type="match status" value="1"/>
</dbReference>
<name>A0A453DFQ0_AEGTS</name>
<dbReference type="GO" id="GO:0000166">
    <property type="term" value="F:nucleotide binding"/>
    <property type="evidence" value="ECO:0007669"/>
    <property type="project" value="UniProtKB-KW"/>
</dbReference>
<feature type="region of interest" description="Disordered" evidence="7">
    <location>
        <begin position="157"/>
        <end position="181"/>
    </location>
</feature>
<feature type="compositionally biased region" description="Basic and acidic residues" evidence="7">
    <location>
        <begin position="157"/>
        <end position="167"/>
    </location>
</feature>
<evidence type="ECO:0000256" key="3">
    <source>
        <dbReference type="ARBA" id="ARBA00022737"/>
    </source>
</evidence>
<protein>
    <submittedName>
        <fullName evidence="11">Uncharacterized protein</fullName>
    </submittedName>
</protein>
<reference evidence="12" key="1">
    <citation type="journal article" date="2014" name="Science">
        <title>Ancient hybridizations among the ancestral genomes of bread wheat.</title>
        <authorList>
            <consortium name="International Wheat Genome Sequencing Consortium,"/>
            <person name="Marcussen T."/>
            <person name="Sandve S.R."/>
            <person name="Heier L."/>
            <person name="Spannagl M."/>
            <person name="Pfeifer M."/>
            <person name="Jakobsen K.S."/>
            <person name="Wulff B.B."/>
            <person name="Steuernagel B."/>
            <person name="Mayer K.F."/>
            <person name="Olsen O.A."/>
        </authorList>
    </citation>
    <scope>NUCLEOTIDE SEQUENCE [LARGE SCALE GENOMIC DNA]</scope>
    <source>
        <strain evidence="12">cv. AL8/78</strain>
    </source>
</reference>
<dbReference type="InterPro" id="IPR038005">
    <property type="entry name" value="RX-like_CC"/>
</dbReference>
<dbReference type="GO" id="GO:0098542">
    <property type="term" value="P:defense response to other organism"/>
    <property type="evidence" value="ECO:0007669"/>
    <property type="project" value="TreeGrafter"/>
</dbReference>
<dbReference type="AlphaFoldDB" id="A0A453DFQ0"/>
<dbReference type="InterPro" id="IPR058922">
    <property type="entry name" value="WHD_DRP"/>
</dbReference>
<reference evidence="12" key="2">
    <citation type="journal article" date="2017" name="Nat. Plants">
        <title>The Aegilops tauschii genome reveals multiple impacts of transposons.</title>
        <authorList>
            <person name="Zhao G."/>
            <person name="Zou C."/>
            <person name="Li K."/>
            <person name="Wang K."/>
            <person name="Li T."/>
            <person name="Gao L."/>
            <person name="Zhang X."/>
            <person name="Wang H."/>
            <person name="Yang Z."/>
            <person name="Liu X."/>
            <person name="Jiang W."/>
            <person name="Mao L."/>
            <person name="Kong X."/>
            <person name="Jiao Y."/>
            <person name="Jia J."/>
        </authorList>
    </citation>
    <scope>NUCLEOTIDE SEQUENCE [LARGE SCALE GENOMIC DNA]</scope>
    <source>
        <strain evidence="12">cv. AL8/78</strain>
    </source>
</reference>
<dbReference type="InterPro" id="IPR032675">
    <property type="entry name" value="LRR_dom_sf"/>
</dbReference>
<evidence type="ECO:0000256" key="1">
    <source>
        <dbReference type="ARBA" id="ARBA00008894"/>
    </source>
</evidence>
<evidence type="ECO:0000256" key="2">
    <source>
        <dbReference type="ARBA" id="ARBA00022614"/>
    </source>
</evidence>
<evidence type="ECO:0000259" key="10">
    <source>
        <dbReference type="Pfam" id="PF23598"/>
    </source>
</evidence>
<evidence type="ECO:0000256" key="4">
    <source>
        <dbReference type="ARBA" id="ARBA00022741"/>
    </source>
</evidence>
<reference evidence="11" key="4">
    <citation type="submission" date="2019-03" db="UniProtKB">
        <authorList>
            <consortium name="EnsemblPlants"/>
        </authorList>
    </citation>
    <scope>IDENTIFICATION</scope>
</reference>
<feature type="domain" description="Disease resistance protein winged helix" evidence="9">
    <location>
        <begin position="572"/>
        <end position="643"/>
    </location>
</feature>
<evidence type="ECO:0000256" key="5">
    <source>
        <dbReference type="ARBA" id="ARBA00022821"/>
    </source>
</evidence>
<evidence type="ECO:0000256" key="7">
    <source>
        <dbReference type="SAM" id="MobiDB-lite"/>
    </source>
</evidence>
<organism evidence="11 12">
    <name type="scientific">Aegilops tauschii subsp. strangulata</name>
    <name type="common">Goatgrass</name>
    <dbReference type="NCBI Taxonomy" id="200361"/>
    <lineage>
        <taxon>Eukaryota</taxon>
        <taxon>Viridiplantae</taxon>
        <taxon>Streptophyta</taxon>
        <taxon>Embryophyta</taxon>
        <taxon>Tracheophyta</taxon>
        <taxon>Spermatophyta</taxon>
        <taxon>Magnoliopsida</taxon>
        <taxon>Liliopsida</taxon>
        <taxon>Poales</taxon>
        <taxon>Poaceae</taxon>
        <taxon>BOP clade</taxon>
        <taxon>Pooideae</taxon>
        <taxon>Triticodae</taxon>
        <taxon>Triticeae</taxon>
        <taxon>Triticinae</taxon>
        <taxon>Aegilops</taxon>
    </lineage>
</organism>